<evidence type="ECO:0000313" key="3">
    <source>
        <dbReference type="Proteomes" id="UP000601171"/>
    </source>
</evidence>
<protein>
    <submittedName>
        <fullName evidence="2">Transglutaminase domain-containing protein</fullName>
    </submittedName>
</protein>
<dbReference type="SUPFAM" id="SSF54001">
    <property type="entry name" value="Cysteine proteinases"/>
    <property type="match status" value="1"/>
</dbReference>
<dbReference type="AlphaFoldDB" id="A0A926ERF4"/>
<dbReference type="PANTHER" id="PTHR38339:SF1">
    <property type="entry name" value="TRANSGLUTAMINASE-LIKE DOMAIN-CONTAINING PROTEIN"/>
    <property type="match status" value="1"/>
</dbReference>
<dbReference type="Gene3D" id="3.10.620.30">
    <property type="match status" value="1"/>
</dbReference>
<dbReference type="InterPro" id="IPR038765">
    <property type="entry name" value="Papain-like_cys_pep_sf"/>
</dbReference>
<feature type="domain" description="Transglutaminase-like" evidence="1">
    <location>
        <begin position="310"/>
        <end position="371"/>
    </location>
</feature>
<name>A0A926ERF4_9FIRM</name>
<evidence type="ECO:0000313" key="2">
    <source>
        <dbReference type="EMBL" id="MBC8587150.1"/>
    </source>
</evidence>
<dbReference type="Pfam" id="PF01841">
    <property type="entry name" value="Transglut_core"/>
    <property type="match status" value="1"/>
</dbReference>
<keyword evidence="3" id="KW-1185">Reference proteome</keyword>
<sequence length="450" mass="53131">MNNLSYLTSDLPEDIKNLVTIGNFEEANKLIDIYLNRNISSMLKDRLIFEKHRMNILKREYPYNYDEALNLLQDRIDDLTKEEFNTLKLQRYMDWIFVDGRIMFHKNFYSNILKVNQNIKNRLKNRNSEKESTLLDDTVNDIISKGEKKYFIHLKTGIELKDEGTRIGEKLRVYIPIPQNADQIKNIKILNTSHEISYISPESYPQRTIYFETEVKGRDKFTVEYSYENHIKYNELDYDNVSNIQPVFHTEEWPPHIVFTPFLVDLANEIVGCETNPLKKARKIYDYITKNVQYSYVRPYQAILNIAEYCAYNLKGDCGVQALLFITLCRIAGIPARWQSGLYVNPEYIGCHDWANIYVEPYGWLFADPSFGGGAYRNKNEKRWNFYFGNLDPFRMVANSEFQYDLLPEKKFLRSDPYDNQVGEVEYFDKAIQDGEGFEPIMEIVDVHEI</sequence>
<comment type="caution">
    <text evidence="2">The sequence shown here is derived from an EMBL/GenBank/DDBJ whole genome shotgun (WGS) entry which is preliminary data.</text>
</comment>
<dbReference type="PANTHER" id="PTHR38339">
    <property type="entry name" value="TRANSGLUTAMINASE DOMAIN PROTEIN"/>
    <property type="match status" value="1"/>
</dbReference>
<organism evidence="2 3">
    <name type="scientific">Paratissierella segnis</name>
    <dbReference type="NCBI Taxonomy" id="2763679"/>
    <lineage>
        <taxon>Bacteria</taxon>
        <taxon>Bacillati</taxon>
        <taxon>Bacillota</taxon>
        <taxon>Tissierellia</taxon>
        <taxon>Tissierellales</taxon>
        <taxon>Tissierellaceae</taxon>
        <taxon>Paratissierella</taxon>
    </lineage>
</organism>
<proteinExistence type="predicted"/>
<dbReference type="RefSeq" id="WP_262428622.1">
    <property type="nucleotide sequence ID" value="NZ_JACRTG010000008.1"/>
</dbReference>
<dbReference type="Proteomes" id="UP000601171">
    <property type="component" value="Unassembled WGS sequence"/>
</dbReference>
<dbReference type="SMART" id="SM00460">
    <property type="entry name" value="TGc"/>
    <property type="match status" value="1"/>
</dbReference>
<dbReference type="InterPro" id="IPR002931">
    <property type="entry name" value="Transglutaminase-like"/>
</dbReference>
<accession>A0A926ERF4</accession>
<evidence type="ECO:0000259" key="1">
    <source>
        <dbReference type="SMART" id="SM00460"/>
    </source>
</evidence>
<reference evidence="2" key="1">
    <citation type="submission" date="2020-08" db="EMBL/GenBank/DDBJ databases">
        <title>Genome public.</title>
        <authorList>
            <person name="Liu C."/>
            <person name="Sun Q."/>
        </authorList>
    </citation>
    <scope>NUCLEOTIDE SEQUENCE</scope>
    <source>
        <strain evidence="2">BX21</strain>
    </source>
</reference>
<gene>
    <name evidence="2" type="ORF">H8707_02685</name>
</gene>
<dbReference type="EMBL" id="JACRTG010000008">
    <property type="protein sequence ID" value="MBC8587150.1"/>
    <property type="molecule type" value="Genomic_DNA"/>
</dbReference>